<accession>A0A1G5JJE7</accession>
<feature type="transmembrane region" description="Helical" evidence="1">
    <location>
        <begin position="360"/>
        <end position="380"/>
    </location>
</feature>
<feature type="transmembrane region" description="Helical" evidence="1">
    <location>
        <begin position="15"/>
        <end position="45"/>
    </location>
</feature>
<keyword evidence="1" id="KW-1133">Transmembrane helix</keyword>
<proteinExistence type="predicted"/>
<dbReference type="STRING" id="336292.SAMN05660710_03219"/>
<dbReference type="RefSeq" id="WP_090746983.1">
    <property type="nucleotide sequence ID" value="NZ_FMVT01000013.1"/>
</dbReference>
<dbReference type="PANTHER" id="PTHR35342">
    <property type="entry name" value="TRICARBOXYLIC TRANSPORT PROTEIN"/>
    <property type="match status" value="1"/>
</dbReference>
<feature type="transmembrane region" description="Helical" evidence="1">
    <location>
        <begin position="261"/>
        <end position="283"/>
    </location>
</feature>
<dbReference type="OrthoDB" id="9791872at2"/>
<organism evidence="3 4">
    <name type="scientific">Paracoccus tibetensis</name>
    <dbReference type="NCBI Taxonomy" id="336292"/>
    <lineage>
        <taxon>Bacteria</taxon>
        <taxon>Pseudomonadati</taxon>
        <taxon>Pseudomonadota</taxon>
        <taxon>Alphaproteobacteria</taxon>
        <taxon>Rhodobacterales</taxon>
        <taxon>Paracoccaceae</taxon>
        <taxon>Paracoccus</taxon>
    </lineage>
</organism>
<dbReference type="AlphaFoldDB" id="A0A1G5JJE7"/>
<evidence type="ECO:0000313" key="3">
    <source>
        <dbReference type="EMBL" id="SCY87889.1"/>
    </source>
</evidence>
<feature type="transmembrane region" description="Helical" evidence="1">
    <location>
        <begin position="166"/>
        <end position="184"/>
    </location>
</feature>
<feature type="transmembrane region" description="Helical" evidence="1">
    <location>
        <begin position="466"/>
        <end position="491"/>
    </location>
</feature>
<feature type="transmembrane region" description="Helical" evidence="1">
    <location>
        <begin position="415"/>
        <end position="445"/>
    </location>
</feature>
<feature type="transmembrane region" description="Helical" evidence="1">
    <location>
        <begin position="143"/>
        <end position="160"/>
    </location>
</feature>
<name>A0A1G5JJE7_9RHOB</name>
<feature type="transmembrane region" description="Helical" evidence="1">
    <location>
        <begin position="320"/>
        <end position="340"/>
    </location>
</feature>
<keyword evidence="4" id="KW-1185">Reference proteome</keyword>
<dbReference type="PANTHER" id="PTHR35342:SF5">
    <property type="entry name" value="TRICARBOXYLIC TRANSPORT PROTEIN"/>
    <property type="match status" value="1"/>
</dbReference>
<gene>
    <name evidence="3" type="ORF">SAMN05660710_03219</name>
</gene>
<feature type="transmembrane region" description="Helical" evidence="1">
    <location>
        <begin position="105"/>
        <end position="131"/>
    </location>
</feature>
<dbReference type="EMBL" id="FMVT01000013">
    <property type="protein sequence ID" value="SCY87889.1"/>
    <property type="molecule type" value="Genomic_DNA"/>
</dbReference>
<evidence type="ECO:0000256" key="1">
    <source>
        <dbReference type="SAM" id="Phobius"/>
    </source>
</evidence>
<sequence>MEFYDILVRLMDPSLLLTILICTLYGAMVGALPGLSATMAVALLVPFTFFMDPVTAIAAIVATTSTGIFAGDISGALLRIPGTPASAAYVADSSTIAHNGRPRTILFVSLFSGVCGGIIGVIALSLATPMLARFATNFSSDEMFWLAALGLSCAVFVASAPPAKTFASLFIGLAIATVGIDVAVGMPRYTFGLYDLYDGVDFISAMIGFFALTELFRAALVRRNPAGEPIPLRMEPLWTAIKNALGIIRTRWAAVVRSGPLGVLIGVLPGAGSDVAAWIAYALSRRFSRTPEKFGHGHDEGIVAGGASNNAAVSGAWTPALVFGIPGDSVTAIAIGVLMMKGLTPGPDIFERSGEIVYTLFGAFLIANIFMIFTGALAILLASQLLRMPKSLLMPLVLALSLIGGFAVMNTVFSIWIIIALGILGFLMILGGIPIAPAILGVVLGKTLEQNFMTSMIKAQGDFTQFFSRDIAMVLGLATILIWGLCLYRAVRTIIAPPQQVNHKGYEA</sequence>
<dbReference type="InterPro" id="IPR002823">
    <property type="entry name" value="DUF112_TM"/>
</dbReference>
<dbReference type="Proteomes" id="UP000199502">
    <property type="component" value="Unassembled WGS sequence"/>
</dbReference>
<reference evidence="3 4" key="1">
    <citation type="submission" date="2016-10" db="EMBL/GenBank/DDBJ databases">
        <authorList>
            <person name="de Groot N.N."/>
        </authorList>
    </citation>
    <scope>NUCLEOTIDE SEQUENCE [LARGE SCALE GENOMIC DNA]</scope>
    <source>
        <strain evidence="3 4">CGMCC 1.8925</strain>
    </source>
</reference>
<protein>
    <submittedName>
        <fullName evidence="3">TctA family transporter</fullName>
    </submittedName>
</protein>
<dbReference type="Pfam" id="PF01970">
    <property type="entry name" value="TctA"/>
    <property type="match status" value="1"/>
</dbReference>
<feature type="transmembrane region" description="Helical" evidence="1">
    <location>
        <begin position="196"/>
        <end position="216"/>
    </location>
</feature>
<evidence type="ECO:0000313" key="4">
    <source>
        <dbReference type="Proteomes" id="UP000199502"/>
    </source>
</evidence>
<feature type="transmembrane region" description="Helical" evidence="1">
    <location>
        <begin position="392"/>
        <end position="409"/>
    </location>
</feature>
<keyword evidence="1" id="KW-0472">Membrane</keyword>
<keyword evidence="1" id="KW-0812">Transmembrane</keyword>
<feature type="domain" description="DUF112" evidence="2">
    <location>
        <begin position="16"/>
        <end position="440"/>
    </location>
</feature>
<evidence type="ECO:0000259" key="2">
    <source>
        <dbReference type="Pfam" id="PF01970"/>
    </source>
</evidence>